<sequence length="460" mass="50991">MADGAITASIEELRRIIRTYPVIDNHGHNILRPHQLKSGNFLTITTEAHGEALEDAPKSLAHLRAVRQLKKLYELPADADWAAIVGKRAELLERDADSLMKRCLEGTQTILIDDGLDSGANIEPYSWHNKFTTSPCKRIVRIETVAASILSTLYQQGRLPVGVAVADEEACNLGWVSFIAEFEQAIVAAIQDDEVVGFKSVVCYRTGLDVTVGRDLEVNEHGLRSFSRHYLPDALAREFRVQAKGMNDALVISACKLIAAAYEQGATAKPLQFHTGLGDNDISLLDSSPACLQPLIKHFPTVPIVLLHSSYPYTREAGYLATVYKNVFLDIGEVFPMVSREGQELIVRQALELTPTSKILWSTDGHHFPETYWLANMQGREAIEKVLCDYVEHEDLTVAQATKAAQDIFFNNSNELYDLRLSTTELALREKPAEHSQDTKSSQHDAGKGQEVSLPRSTGL</sequence>
<dbReference type="SUPFAM" id="SSF51556">
    <property type="entry name" value="Metallo-dependent hydrolases"/>
    <property type="match status" value="1"/>
</dbReference>
<reference evidence="3" key="1">
    <citation type="submission" date="2023-06" db="EMBL/GenBank/DDBJ databases">
        <title>Black Yeasts Isolated from many extreme environments.</title>
        <authorList>
            <person name="Coleine C."/>
            <person name="Stajich J.E."/>
            <person name="Selbmann L."/>
        </authorList>
    </citation>
    <scope>NUCLEOTIDE SEQUENCE</scope>
    <source>
        <strain evidence="3">CCFEE 5200</strain>
    </source>
</reference>
<name>A0AAN6K8W4_9PEZI</name>
<dbReference type="Gene3D" id="3.20.20.140">
    <property type="entry name" value="Metal-dependent hydrolases"/>
    <property type="match status" value="1"/>
</dbReference>
<protein>
    <recommendedName>
        <fullName evidence="2">Amidohydrolase-related domain-containing protein</fullName>
    </recommendedName>
</protein>
<feature type="region of interest" description="Disordered" evidence="1">
    <location>
        <begin position="430"/>
        <end position="460"/>
    </location>
</feature>
<evidence type="ECO:0000313" key="4">
    <source>
        <dbReference type="Proteomes" id="UP001175353"/>
    </source>
</evidence>
<dbReference type="PANTHER" id="PTHR43383">
    <property type="entry name" value="NODULIN 6"/>
    <property type="match status" value="1"/>
</dbReference>
<accession>A0AAN6K8W4</accession>
<feature type="compositionally biased region" description="Basic and acidic residues" evidence="1">
    <location>
        <begin position="430"/>
        <end position="448"/>
    </location>
</feature>
<feature type="domain" description="Amidohydrolase-related" evidence="2">
    <location>
        <begin position="248"/>
        <end position="417"/>
    </location>
</feature>
<dbReference type="Pfam" id="PF04909">
    <property type="entry name" value="Amidohydro_2"/>
    <property type="match status" value="1"/>
</dbReference>
<dbReference type="PANTHER" id="PTHR43383:SF2">
    <property type="entry name" value="AMIDOHYDROLASE 2 FAMILY PROTEIN"/>
    <property type="match status" value="1"/>
</dbReference>
<organism evidence="3 4">
    <name type="scientific">Friedmanniomyces endolithicus</name>
    <dbReference type="NCBI Taxonomy" id="329885"/>
    <lineage>
        <taxon>Eukaryota</taxon>
        <taxon>Fungi</taxon>
        <taxon>Dikarya</taxon>
        <taxon>Ascomycota</taxon>
        <taxon>Pezizomycotina</taxon>
        <taxon>Dothideomycetes</taxon>
        <taxon>Dothideomycetidae</taxon>
        <taxon>Mycosphaerellales</taxon>
        <taxon>Teratosphaeriaceae</taxon>
        <taxon>Friedmanniomyces</taxon>
    </lineage>
</organism>
<evidence type="ECO:0000259" key="2">
    <source>
        <dbReference type="Pfam" id="PF04909"/>
    </source>
</evidence>
<dbReference type="EMBL" id="JAUJLE010000187">
    <property type="protein sequence ID" value="KAK0970387.1"/>
    <property type="molecule type" value="Genomic_DNA"/>
</dbReference>
<dbReference type="AlphaFoldDB" id="A0AAN6K8W4"/>
<keyword evidence="4" id="KW-1185">Reference proteome</keyword>
<dbReference type="InterPro" id="IPR032466">
    <property type="entry name" value="Metal_Hydrolase"/>
</dbReference>
<dbReference type="InterPro" id="IPR006680">
    <property type="entry name" value="Amidohydro-rel"/>
</dbReference>
<evidence type="ECO:0000256" key="1">
    <source>
        <dbReference type="SAM" id="MobiDB-lite"/>
    </source>
</evidence>
<dbReference type="GO" id="GO:0016787">
    <property type="term" value="F:hydrolase activity"/>
    <property type="evidence" value="ECO:0007669"/>
    <property type="project" value="InterPro"/>
</dbReference>
<proteinExistence type="predicted"/>
<evidence type="ECO:0000313" key="3">
    <source>
        <dbReference type="EMBL" id="KAK0970387.1"/>
    </source>
</evidence>
<comment type="caution">
    <text evidence="3">The sequence shown here is derived from an EMBL/GenBank/DDBJ whole genome shotgun (WGS) entry which is preliminary data.</text>
</comment>
<dbReference type="Proteomes" id="UP001175353">
    <property type="component" value="Unassembled WGS sequence"/>
</dbReference>
<gene>
    <name evidence="3" type="ORF">LTR91_015947</name>
</gene>